<comment type="caution">
    <text evidence="2">The sequence shown here is derived from an EMBL/GenBank/DDBJ whole genome shotgun (WGS) entry which is preliminary data.</text>
</comment>
<organism evidence="2 3">
    <name type="scientific">Araneus ventricosus</name>
    <name type="common">Orbweaver spider</name>
    <name type="synonym">Epeira ventricosa</name>
    <dbReference type="NCBI Taxonomy" id="182803"/>
    <lineage>
        <taxon>Eukaryota</taxon>
        <taxon>Metazoa</taxon>
        <taxon>Ecdysozoa</taxon>
        <taxon>Arthropoda</taxon>
        <taxon>Chelicerata</taxon>
        <taxon>Arachnida</taxon>
        <taxon>Araneae</taxon>
        <taxon>Araneomorphae</taxon>
        <taxon>Entelegynae</taxon>
        <taxon>Araneoidea</taxon>
        <taxon>Araneidae</taxon>
        <taxon>Araneus</taxon>
    </lineage>
</organism>
<feature type="region of interest" description="Disordered" evidence="1">
    <location>
        <begin position="1"/>
        <end position="31"/>
    </location>
</feature>
<evidence type="ECO:0000256" key="1">
    <source>
        <dbReference type="SAM" id="MobiDB-lite"/>
    </source>
</evidence>
<name>A0A4Y2PFT4_ARAVE</name>
<evidence type="ECO:0000313" key="3">
    <source>
        <dbReference type="Proteomes" id="UP000499080"/>
    </source>
</evidence>
<accession>A0A4Y2PFT4</accession>
<keyword evidence="3" id="KW-1185">Reference proteome</keyword>
<dbReference type="AlphaFoldDB" id="A0A4Y2PFT4"/>
<protein>
    <submittedName>
        <fullName evidence="2">Uncharacterized protein</fullName>
    </submittedName>
</protein>
<evidence type="ECO:0000313" key="2">
    <source>
        <dbReference type="EMBL" id="GBN49360.1"/>
    </source>
</evidence>
<feature type="compositionally biased region" description="Basic residues" evidence="1">
    <location>
        <begin position="60"/>
        <end position="92"/>
    </location>
</feature>
<proteinExistence type="predicted"/>
<feature type="region of interest" description="Disordered" evidence="1">
    <location>
        <begin position="53"/>
        <end position="104"/>
    </location>
</feature>
<dbReference type="Proteomes" id="UP000499080">
    <property type="component" value="Unassembled WGS sequence"/>
</dbReference>
<reference evidence="2 3" key="1">
    <citation type="journal article" date="2019" name="Sci. Rep.">
        <title>Orb-weaving spider Araneus ventricosus genome elucidates the spidroin gene catalogue.</title>
        <authorList>
            <person name="Kono N."/>
            <person name="Nakamura H."/>
            <person name="Ohtoshi R."/>
            <person name="Moran D.A.P."/>
            <person name="Shinohara A."/>
            <person name="Yoshida Y."/>
            <person name="Fujiwara M."/>
            <person name="Mori M."/>
            <person name="Tomita M."/>
            <person name="Arakawa K."/>
        </authorList>
    </citation>
    <scope>NUCLEOTIDE SEQUENCE [LARGE SCALE GENOMIC DNA]</scope>
</reference>
<sequence length="104" mass="12085">MQRSLEQTRCADQRLKRSCTSASHHGTECHRGHCHVPAEICFMRKGKQRQLLMESSLPSRGKKKIAKRMRTRNGRRNRHQGTRRSPHSHLKKMSPEGETVENQS</sequence>
<gene>
    <name evidence="2" type="ORF">AVEN_57104_1</name>
</gene>
<dbReference type="EMBL" id="BGPR01011052">
    <property type="protein sequence ID" value="GBN49360.1"/>
    <property type="molecule type" value="Genomic_DNA"/>
</dbReference>